<sequence>MKLRSIHYHSDPQVTFFRRRNFSSFGWLPRTRDSIVLHCHHRWRSRRPLVVLRVRASLDDLFRDLISVFPSPTSLDLVFTPAIGLAAGASLYFSNLWNRTLEADAVVGDWVLFTSPTPFNRSVLLRCPSVSFEDGGVLLEGVNDMLLREERHYVNLSRGGIPVLRKQGETRPEEEIQYQRLCLRTDDGGVISLDWPENLELRKEHGLDTTVLIVPGTPEGSMGRCVKAFVFDALQHGYFPIVMNPRGCAGSPLTTPRIFTAADSDDILTVIQFVSTVRPWTTMMSIGWGYGANMLTKYLADVGDSTVLTAAVCIDNTFDLDEATRSFPHHITLDQKLTSGLVNILQANKELFQGKAKGFDVRTALLAKSVRDFDQSISMVSHGYHKVEEFYSMANTRNSIGNLKIPVLFVQTDDGTVPSFSIPRGSIAENPFTSLILCSCLPSTINAAKNSATIWCQQLAIEWMSAVELALLKGRHPLLRDVDVPIRPSKASTFVDEETPEERFSSSKNGHYDSRQLYIGQKTADRNTSGKLIQQNSVNELITYPIDNALKQLHTKNLGDIKVNSHSRSELRKMESHHDQESTFEFKNDSEATITNEDDEASKVLQTAEVVMNMLDVTMPGTLNDEQKKKVISAVGRGENLMKALQGAVPEDVRGKITSAVTDIVQTHGTKLNFGGLGRIGWIPDITSKVKIQDTVKDISVNEREYAGRNSGADQEGRVPGDPAKLTSVSGMQENLELLEQRSSQSPGTPESGYEPSQNNYTEKTSYLVEGASDEQHKVSYSHGIIDRYTEDDKVPNDAHDIPNGEEKKPAQKEEQNLSVSASNSEQSLSSGISISDHQVIQQEVSEFQKNDEKGGPDLLQTSNGTAGPSVSVTQALDALTGFDDSTQMAVNSVFGVLEDMIDQLEKSSNEEDHEMKKAEGEGSQVISACHFPIKSDNCEKIEEKDSGSSEKSVVTASNYKLTEVDIYPRKVMERNESMAGEGNTLQVDSSVTKISKIDPLQKCPLDINRYYWGSPYEACLQMYFASQYPRPNPSDLDMTTDLFLDPEKGQWKMPDQATSLGSNQDEAWKVPTTINRHNENWHQSAKHSDKDDAIETSYVIVNPQDSKLKGQSTESIHIKGGLDAYKEVTLSLVRNSLFDALKVEVGRRLSISMLDEIEEVLVDDMKLVVDMVSQAVILNHHLNLKPLSEIGDLRLVKFGTLGGGSTVQIISSVVEETRYLKKVLPVGVIVGSLLASLRKYFVIAALDDKHKDYKKVGKVEDEHLSEEYASNELYDDEKDLAHVCSSGEDKMTKVNTNHDGAMFGAVTAALGATALLARQQQKIRDNENQVIEPPSSVNAEKGSQNVQPTSSEELSQEKNPISIVSNLAEKAMSIAGPVVPTRDDGEVDHDRLVAVLAELGQKGGLLKFVGKIALLWGGLRGAMSLTDRLISFLRIAERPLLQRIFLFGCMVLLLWSPVVVPLLPTLVQSWTMKASNVIAEYACILGLYVSSMILVVLWGKRIRGYNDPLEQYGLDLTAPRVFGFMKGLVGGMVIVMSVHSVDGLLGFASLSWPAPTSFSASPVVLVKSFINVLLLSIRGILTATGVALVEELLFRSWLIKEVEVDLGYYPAIIISGIVFSLIHCFGSMKLPIAFWSLPSVPGFFLLSLALFGIKQRSQDKIYVPIGVRSGIMFTNFTLQTGGFIRYEAGAPSWLISSHLLHPFDGIVGLGEEERKEHQLTDLVLSNIKARAYDIFTV</sequence>
<keyword evidence="3" id="KW-0812">Transmembrane</keyword>
<dbReference type="EMBL" id="JACMSC010000001">
    <property type="protein sequence ID" value="KAG6538108.1"/>
    <property type="molecule type" value="Genomic_DNA"/>
</dbReference>
<comment type="caution">
    <text evidence="6">The sequence shown here is derived from an EMBL/GenBank/DDBJ whole genome shotgun (WGS) entry which is preliminary data.</text>
</comment>
<dbReference type="Proteomes" id="UP000734854">
    <property type="component" value="Unassembled WGS sequence"/>
</dbReference>
<feature type="domain" description="DUF7750" evidence="5">
    <location>
        <begin position="602"/>
        <end position="666"/>
    </location>
</feature>
<evidence type="ECO:0000259" key="4">
    <source>
        <dbReference type="Pfam" id="PF02517"/>
    </source>
</evidence>
<proteinExistence type="inferred from homology"/>
<dbReference type="Gene3D" id="3.40.50.1820">
    <property type="entry name" value="alpha/beta hydrolase"/>
    <property type="match status" value="1"/>
</dbReference>
<dbReference type="Pfam" id="PF24930">
    <property type="entry name" value="DUF7750"/>
    <property type="match status" value="1"/>
</dbReference>
<dbReference type="GO" id="GO:0034338">
    <property type="term" value="F:short-chain carboxylesterase activity"/>
    <property type="evidence" value="ECO:0007669"/>
    <property type="project" value="TreeGrafter"/>
</dbReference>
<evidence type="ECO:0000256" key="2">
    <source>
        <dbReference type="SAM" id="MobiDB-lite"/>
    </source>
</evidence>
<dbReference type="InterPro" id="IPR003675">
    <property type="entry name" value="Rce1/LyrA-like_dom"/>
</dbReference>
<dbReference type="InterPro" id="IPR050960">
    <property type="entry name" value="AB_hydrolase_4_sf"/>
</dbReference>
<dbReference type="InterPro" id="IPR056652">
    <property type="entry name" value="DUF7750"/>
</dbReference>
<protein>
    <recommendedName>
        <fullName evidence="8">Embryogenesis-associated protein EMB8</fullName>
    </recommendedName>
</protein>
<feature type="transmembrane region" description="Helical" evidence="3">
    <location>
        <begin position="1633"/>
        <end position="1654"/>
    </location>
</feature>
<dbReference type="PANTHER" id="PTHR10794">
    <property type="entry name" value="ABHYDROLASE DOMAIN-CONTAINING PROTEIN"/>
    <property type="match status" value="1"/>
</dbReference>
<reference evidence="6 7" key="1">
    <citation type="submission" date="2020-08" db="EMBL/GenBank/DDBJ databases">
        <title>Plant Genome Project.</title>
        <authorList>
            <person name="Zhang R.-G."/>
        </authorList>
    </citation>
    <scope>NUCLEOTIDE SEQUENCE [LARGE SCALE GENOMIC DNA]</scope>
    <source>
        <tissue evidence="6">Rhizome</tissue>
    </source>
</reference>
<dbReference type="GO" id="GO:0047372">
    <property type="term" value="F:monoacylglycerol lipase activity"/>
    <property type="evidence" value="ECO:0007669"/>
    <property type="project" value="TreeGrafter"/>
</dbReference>
<keyword evidence="3" id="KW-0472">Membrane</keyword>
<dbReference type="PANTHER" id="PTHR10794:SF92">
    <property type="entry name" value="EMBRYOGENESIS-ASSOCIATED PROTEIN EMB8"/>
    <property type="match status" value="1"/>
</dbReference>
<feature type="region of interest" description="Disordered" evidence="2">
    <location>
        <begin position="1332"/>
        <end position="1359"/>
    </location>
</feature>
<feature type="transmembrane region" description="Helical" evidence="3">
    <location>
        <begin position="1301"/>
        <end position="1318"/>
    </location>
</feature>
<feature type="region of interest" description="Disordered" evidence="2">
    <location>
        <begin position="706"/>
        <end position="727"/>
    </location>
</feature>
<comment type="similarity">
    <text evidence="1">Belongs to the AB hydrolase superfamily. AB hydrolase 4 family.</text>
</comment>
<feature type="region of interest" description="Disordered" evidence="2">
    <location>
        <begin position="740"/>
        <end position="760"/>
    </location>
</feature>
<feature type="compositionally biased region" description="Polar residues" evidence="2">
    <location>
        <begin position="741"/>
        <end position="760"/>
    </location>
</feature>
<evidence type="ECO:0000259" key="5">
    <source>
        <dbReference type="Pfam" id="PF24930"/>
    </source>
</evidence>
<feature type="compositionally biased region" description="Low complexity" evidence="2">
    <location>
        <begin position="823"/>
        <end position="832"/>
    </location>
</feature>
<feature type="transmembrane region" description="Helical" evidence="3">
    <location>
        <begin position="1529"/>
        <end position="1553"/>
    </location>
</feature>
<feature type="region of interest" description="Disordered" evidence="2">
    <location>
        <begin position="787"/>
        <end position="832"/>
    </location>
</feature>
<dbReference type="GO" id="GO:0004175">
    <property type="term" value="F:endopeptidase activity"/>
    <property type="evidence" value="ECO:0007669"/>
    <property type="project" value="UniProtKB-ARBA"/>
</dbReference>
<feature type="region of interest" description="Disordered" evidence="2">
    <location>
        <begin position="849"/>
        <end position="869"/>
    </location>
</feature>
<feature type="transmembrane region" description="Helical" evidence="3">
    <location>
        <begin position="1573"/>
        <end position="1595"/>
    </location>
</feature>
<evidence type="ECO:0000313" key="6">
    <source>
        <dbReference type="EMBL" id="KAG6538108.1"/>
    </source>
</evidence>
<dbReference type="GO" id="GO:0080120">
    <property type="term" value="P:CAAX-box protein maturation"/>
    <property type="evidence" value="ECO:0007669"/>
    <property type="project" value="UniProtKB-ARBA"/>
</dbReference>
<organism evidence="6 7">
    <name type="scientific">Zingiber officinale</name>
    <name type="common">Ginger</name>
    <name type="synonym">Amomum zingiber</name>
    <dbReference type="NCBI Taxonomy" id="94328"/>
    <lineage>
        <taxon>Eukaryota</taxon>
        <taxon>Viridiplantae</taxon>
        <taxon>Streptophyta</taxon>
        <taxon>Embryophyta</taxon>
        <taxon>Tracheophyta</taxon>
        <taxon>Spermatophyta</taxon>
        <taxon>Magnoliopsida</taxon>
        <taxon>Liliopsida</taxon>
        <taxon>Zingiberales</taxon>
        <taxon>Zingiberaceae</taxon>
        <taxon>Zingiber</taxon>
    </lineage>
</organism>
<feature type="compositionally biased region" description="Basic and acidic residues" evidence="2">
    <location>
        <begin position="787"/>
        <end position="816"/>
    </location>
</feature>
<feature type="domain" description="CAAX prenyl protease 2/Lysostaphin resistance protein A-like" evidence="4">
    <location>
        <begin position="1579"/>
        <end position="1669"/>
    </location>
</feature>
<keyword evidence="7" id="KW-1185">Reference proteome</keyword>
<dbReference type="Pfam" id="PF02517">
    <property type="entry name" value="Rce1-like"/>
    <property type="match status" value="1"/>
</dbReference>
<evidence type="ECO:0000313" key="7">
    <source>
        <dbReference type="Proteomes" id="UP000734854"/>
    </source>
</evidence>
<dbReference type="InterPro" id="IPR029058">
    <property type="entry name" value="AB_hydrolase_fold"/>
</dbReference>
<keyword evidence="3" id="KW-1133">Transmembrane helix</keyword>
<evidence type="ECO:0008006" key="8">
    <source>
        <dbReference type="Google" id="ProtNLM"/>
    </source>
</evidence>
<accession>A0A8J5I911</accession>
<name>A0A8J5I911_ZINOF</name>
<gene>
    <name evidence="6" type="ORF">ZIOFF_003219</name>
</gene>
<evidence type="ECO:0000256" key="3">
    <source>
        <dbReference type="SAM" id="Phobius"/>
    </source>
</evidence>
<dbReference type="SUPFAM" id="SSF53474">
    <property type="entry name" value="alpha/beta-Hydrolases"/>
    <property type="match status" value="1"/>
</dbReference>
<feature type="compositionally biased region" description="Polar residues" evidence="2">
    <location>
        <begin position="860"/>
        <end position="869"/>
    </location>
</feature>
<evidence type="ECO:0000256" key="1">
    <source>
        <dbReference type="ARBA" id="ARBA00010884"/>
    </source>
</evidence>
<feature type="transmembrane region" description="Helical" evidence="3">
    <location>
        <begin position="1445"/>
        <end position="1467"/>
    </location>
</feature>
<feature type="transmembrane region" description="Helical" evidence="3">
    <location>
        <begin position="1479"/>
        <end position="1500"/>
    </location>
</feature>
<feature type="transmembrane region" description="Helical" evidence="3">
    <location>
        <begin position="1607"/>
        <end position="1627"/>
    </location>
</feature>
<feature type="compositionally biased region" description="Polar residues" evidence="2">
    <location>
        <begin position="1336"/>
        <end position="1359"/>
    </location>
</feature>